<evidence type="ECO:0000313" key="4">
    <source>
        <dbReference type="Proteomes" id="UP001146120"/>
    </source>
</evidence>
<dbReference type="InterPro" id="IPR000595">
    <property type="entry name" value="cNMP-bd_dom"/>
</dbReference>
<dbReference type="PANTHER" id="PTHR11635:SF166">
    <property type="entry name" value="CYCLIC NUCLEOTIDE-BINDING DOMAIN-CONTAINING PROTEIN"/>
    <property type="match status" value="1"/>
</dbReference>
<gene>
    <name evidence="3" type="ORF">N0F65_005130</name>
</gene>
<dbReference type="GO" id="GO:0005952">
    <property type="term" value="C:cAMP-dependent protein kinase complex"/>
    <property type="evidence" value="ECO:0007669"/>
    <property type="project" value="InterPro"/>
</dbReference>
<proteinExistence type="predicted"/>
<dbReference type="Proteomes" id="UP001146120">
    <property type="component" value="Unassembled WGS sequence"/>
</dbReference>
<dbReference type="GO" id="GO:0034236">
    <property type="term" value="F:protein kinase A catalytic subunit binding"/>
    <property type="evidence" value="ECO:0007669"/>
    <property type="project" value="TreeGrafter"/>
</dbReference>
<feature type="compositionally biased region" description="Polar residues" evidence="1">
    <location>
        <begin position="21"/>
        <end position="30"/>
    </location>
</feature>
<evidence type="ECO:0000256" key="1">
    <source>
        <dbReference type="SAM" id="MobiDB-lite"/>
    </source>
</evidence>
<dbReference type="GO" id="GO:0005829">
    <property type="term" value="C:cytosol"/>
    <property type="evidence" value="ECO:0007669"/>
    <property type="project" value="TreeGrafter"/>
</dbReference>
<feature type="region of interest" description="Disordered" evidence="1">
    <location>
        <begin position="631"/>
        <end position="667"/>
    </location>
</feature>
<feature type="compositionally biased region" description="Low complexity" evidence="1">
    <location>
        <begin position="42"/>
        <end position="57"/>
    </location>
</feature>
<feature type="compositionally biased region" description="Low complexity" evidence="1">
    <location>
        <begin position="90"/>
        <end position="99"/>
    </location>
</feature>
<dbReference type="InterPro" id="IPR050503">
    <property type="entry name" value="cAMP-dep_PK_reg_su-like"/>
</dbReference>
<dbReference type="PROSITE" id="PS50042">
    <property type="entry name" value="CNMP_BINDING_3"/>
    <property type="match status" value="2"/>
</dbReference>
<dbReference type="SUPFAM" id="SSF51206">
    <property type="entry name" value="cAMP-binding domain-like"/>
    <property type="match status" value="2"/>
</dbReference>
<dbReference type="PANTHER" id="PTHR11635">
    <property type="entry name" value="CAMP-DEPENDENT PROTEIN KINASE REGULATORY CHAIN"/>
    <property type="match status" value="1"/>
</dbReference>
<feature type="region of interest" description="Disordered" evidence="1">
    <location>
        <begin position="18"/>
        <end position="167"/>
    </location>
</feature>
<reference evidence="3" key="2">
    <citation type="journal article" date="2023" name="Microbiol Resour">
        <title>Decontamination and Annotation of the Draft Genome Sequence of the Oomycete Lagenidium giganteum ARSEF 373.</title>
        <authorList>
            <person name="Morgan W.R."/>
            <person name="Tartar A."/>
        </authorList>
    </citation>
    <scope>NUCLEOTIDE SEQUENCE</scope>
    <source>
        <strain evidence="3">ARSEF 373</strain>
    </source>
</reference>
<feature type="non-terminal residue" evidence="3">
    <location>
        <position position="1"/>
    </location>
</feature>
<dbReference type="InterPro" id="IPR018490">
    <property type="entry name" value="cNMP-bd_dom_sf"/>
</dbReference>
<sequence length="798" mass="87811">RNNPIPISINTFAAAVAAQATDSSTSLQPVQPSPSTTPPPIITTTAAPATAPAGSPTPRTPRRESKEAVAPRRVSFKVPKNARAHGKGATGTAAGAPSPGHGGQAASGGAGAGPGGNPAASSGNGGGSGSDEAGGGSHSHHHAAAHGAHDRGQRSRSFRSKRWGTIRKEVIPNPAMMQVSEKVQHIIQTLRTPPEDRSENDIKLLYLWLMNQEKLSSLFTTMSEVSAKKLCKEMEFMHLKAGEVVVNQGDKGNTCFILVSGLVSVYVRNPEDQKKYQRAVRAAMEISSSRRVVDVEPVNYGSKVATLTPGATFGELCLIEPDSKRSATVLVDAQAESANFIVLTAASYMRMTRSQTIEGTITDHIAFLQHMLIFRKWTKMQLMHLVNSMKFVTVPAGVSDPQRLLRYHVAPLMLLDVFVLLQQYIAHKGGEAEAFFIVLRGEAQECVKLMVNETNEMSMGENRGVQHCITVELTFLGKFDVAGEFLALEKKIVNCPIDIRAVNDVDCLVLSRKLFQLHFSGKDIKKHSSRALKKLRAIAETRENWRETRINQALKYPNLRVPITRKLMRLSGNCCMICGRHTHIAGDELCMELAIYNMEDEKQKKRAKDSESRSMSRHRISFVATHAQLSASRLEAAKPRADELTTLKEGEDDDEEDDDDETPKGRLGSQLVAKQWRAAAKAGLQPPQPVDTRNSRILLLQGPQSITRSMYVAQKTKKKKQIEEEIKRIRESWPYEWHSGQENGDDDGEGLVRGVLPREPRRHSQTAKSSMRRTLESLGLPQVQVQPPLSSPSRVEEL</sequence>
<dbReference type="GO" id="GO:0030552">
    <property type="term" value="F:cAMP binding"/>
    <property type="evidence" value="ECO:0007669"/>
    <property type="project" value="TreeGrafter"/>
</dbReference>
<comment type="caution">
    <text evidence="3">The sequence shown here is derived from an EMBL/GenBank/DDBJ whole genome shotgun (WGS) entry which is preliminary data.</text>
</comment>
<dbReference type="CDD" id="cd00038">
    <property type="entry name" value="CAP_ED"/>
    <property type="match status" value="2"/>
</dbReference>
<dbReference type="AlphaFoldDB" id="A0AAV2YSH7"/>
<protein>
    <recommendedName>
        <fullName evidence="2">Cyclic nucleotide-binding domain-containing protein</fullName>
    </recommendedName>
</protein>
<feature type="compositionally biased region" description="Basic and acidic residues" evidence="1">
    <location>
        <begin position="61"/>
        <end position="70"/>
    </location>
</feature>
<dbReference type="SMART" id="SM00100">
    <property type="entry name" value="cNMP"/>
    <property type="match status" value="1"/>
</dbReference>
<feature type="domain" description="Cyclic nucleotide-binding" evidence="2">
    <location>
        <begin position="218"/>
        <end position="351"/>
    </location>
</feature>
<dbReference type="InterPro" id="IPR014710">
    <property type="entry name" value="RmlC-like_jellyroll"/>
</dbReference>
<accession>A0AAV2YSH7</accession>
<evidence type="ECO:0000259" key="2">
    <source>
        <dbReference type="PROSITE" id="PS50042"/>
    </source>
</evidence>
<dbReference type="GO" id="GO:0004862">
    <property type="term" value="F:cAMP-dependent protein kinase inhibitor activity"/>
    <property type="evidence" value="ECO:0007669"/>
    <property type="project" value="TreeGrafter"/>
</dbReference>
<feature type="compositionally biased region" description="Pro residues" evidence="1">
    <location>
        <begin position="31"/>
        <end position="41"/>
    </location>
</feature>
<reference evidence="3" key="1">
    <citation type="submission" date="2022-11" db="EMBL/GenBank/DDBJ databases">
        <authorList>
            <person name="Morgan W.R."/>
            <person name="Tartar A."/>
        </authorList>
    </citation>
    <scope>NUCLEOTIDE SEQUENCE</scope>
    <source>
        <strain evidence="3">ARSEF 373</strain>
    </source>
</reference>
<dbReference type="EMBL" id="DAKRPA010000119">
    <property type="protein sequence ID" value="DAZ97972.1"/>
    <property type="molecule type" value="Genomic_DNA"/>
</dbReference>
<name>A0AAV2YSH7_9STRA</name>
<organism evidence="3 4">
    <name type="scientific">Lagenidium giganteum</name>
    <dbReference type="NCBI Taxonomy" id="4803"/>
    <lineage>
        <taxon>Eukaryota</taxon>
        <taxon>Sar</taxon>
        <taxon>Stramenopiles</taxon>
        <taxon>Oomycota</taxon>
        <taxon>Peronosporomycetes</taxon>
        <taxon>Pythiales</taxon>
        <taxon>Pythiaceae</taxon>
    </lineage>
</organism>
<feature type="compositionally biased region" description="Basic residues" evidence="1">
    <location>
        <begin position="154"/>
        <end position="165"/>
    </location>
</feature>
<feature type="compositionally biased region" description="Gly residues" evidence="1">
    <location>
        <begin position="123"/>
        <end position="137"/>
    </location>
</feature>
<feature type="compositionally biased region" description="Acidic residues" evidence="1">
    <location>
        <begin position="650"/>
        <end position="661"/>
    </location>
</feature>
<keyword evidence="4" id="KW-1185">Reference proteome</keyword>
<feature type="compositionally biased region" description="Gly residues" evidence="1">
    <location>
        <begin position="100"/>
        <end position="116"/>
    </location>
</feature>
<feature type="compositionally biased region" description="Low complexity" evidence="1">
    <location>
        <begin position="777"/>
        <end position="798"/>
    </location>
</feature>
<dbReference type="Gene3D" id="2.60.120.10">
    <property type="entry name" value="Jelly Rolls"/>
    <property type="match status" value="2"/>
</dbReference>
<evidence type="ECO:0000313" key="3">
    <source>
        <dbReference type="EMBL" id="DAZ97972.1"/>
    </source>
</evidence>
<feature type="domain" description="Cyclic nucleotide-binding" evidence="2">
    <location>
        <begin position="423"/>
        <end position="516"/>
    </location>
</feature>
<feature type="compositionally biased region" description="Basic and acidic residues" evidence="1">
    <location>
        <begin position="635"/>
        <end position="649"/>
    </location>
</feature>
<feature type="region of interest" description="Disordered" evidence="1">
    <location>
        <begin position="736"/>
        <end position="798"/>
    </location>
</feature>